<evidence type="ECO:0000259" key="8">
    <source>
        <dbReference type="Pfam" id="PF09430"/>
    </source>
</evidence>
<dbReference type="OrthoDB" id="27095at2759"/>
<keyword evidence="2 6" id="KW-0812">Transmembrane</keyword>
<evidence type="ECO:0000256" key="1">
    <source>
        <dbReference type="ARBA" id="ARBA00004167"/>
    </source>
</evidence>
<evidence type="ECO:0000313" key="9">
    <source>
        <dbReference type="EMBL" id="KXS10881.1"/>
    </source>
</evidence>
<dbReference type="PANTHER" id="PTHR13605:SF4">
    <property type="entry name" value="ER MEMBRANE PROTEIN COMPLEX SUBUNIT 7"/>
    <property type="match status" value="1"/>
</dbReference>
<feature type="chain" id="PRO_5007295894" description="ER membrane protein complex subunit 7 beta-sandwich domain-containing protein" evidence="7">
    <location>
        <begin position="25"/>
        <end position="227"/>
    </location>
</feature>
<proteinExistence type="predicted"/>
<reference evidence="9 10" key="1">
    <citation type="journal article" date="2015" name="Genome Biol. Evol.">
        <title>Phylogenomic analyses indicate that early fungi evolved digesting cell walls of algal ancestors of land plants.</title>
        <authorList>
            <person name="Chang Y."/>
            <person name="Wang S."/>
            <person name="Sekimoto S."/>
            <person name="Aerts A.L."/>
            <person name="Choi C."/>
            <person name="Clum A."/>
            <person name="LaButti K.M."/>
            <person name="Lindquist E.A."/>
            <person name="Yee Ngan C."/>
            <person name="Ohm R.A."/>
            <person name="Salamov A.A."/>
            <person name="Grigoriev I.V."/>
            <person name="Spatafora J.W."/>
            <person name="Berbee M.L."/>
        </authorList>
    </citation>
    <scope>NUCLEOTIDE SEQUENCE [LARGE SCALE GENOMIC DNA]</scope>
    <source>
        <strain evidence="9 10">JEL478</strain>
    </source>
</reference>
<evidence type="ECO:0000313" key="10">
    <source>
        <dbReference type="Proteomes" id="UP000070544"/>
    </source>
</evidence>
<evidence type="ECO:0000256" key="4">
    <source>
        <dbReference type="ARBA" id="ARBA00022989"/>
    </source>
</evidence>
<dbReference type="InterPro" id="IPR039163">
    <property type="entry name" value="EMC7"/>
</dbReference>
<comment type="subcellular location">
    <subcellularLocation>
        <location evidence="1">Membrane</location>
        <topology evidence="1">Single-pass membrane protein</topology>
    </subcellularLocation>
</comment>
<dbReference type="Proteomes" id="UP000070544">
    <property type="component" value="Unassembled WGS sequence"/>
</dbReference>
<organism evidence="9 10">
    <name type="scientific">Gonapodya prolifera (strain JEL478)</name>
    <name type="common">Monoblepharis prolifera</name>
    <dbReference type="NCBI Taxonomy" id="1344416"/>
    <lineage>
        <taxon>Eukaryota</taxon>
        <taxon>Fungi</taxon>
        <taxon>Fungi incertae sedis</taxon>
        <taxon>Chytridiomycota</taxon>
        <taxon>Chytridiomycota incertae sedis</taxon>
        <taxon>Monoblepharidomycetes</taxon>
        <taxon>Monoblepharidales</taxon>
        <taxon>Gonapodyaceae</taxon>
        <taxon>Gonapodya</taxon>
    </lineage>
</organism>
<keyword evidence="5 6" id="KW-0472">Membrane</keyword>
<dbReference type="InterPro" id="IPR019008">
    <property type="entry name" value="Beta_sandwich_EMC7"/>
</dbReference>
<evidence type="ECO:0000256" key="2">
    <source>
        <dbReference type="ARBA" id="ARBA00022692"/>
    </source>
</evidence>
<dbReference type="AlphaFoldDB" id="A0A139A2A7"/>
<feature type="transmembrane region" description="Helical" evidence="6">
    <location>
        <begin position="149"/>
        <end position="171"/>
    </location>
</feature>
<keyword evidence="4 6" id="KW-1133">Transmembrane helix</keyword>
<keyword evidence="3 7" id="KW-0732">Signal</keyword>
<dbReference type="Pfam" id="PF09430">
    <property type="entry name" value="EMC7_beta-sandw"/>
    <property type="match status" value="1"/>
</dbReference>
<protein>
    <recommendedName>
        <fullName evidence="8">ER membrane protein complex subunit 7 beta-sandwich domain-containing protein</fullName>
    </recommendedName>
</protein>
<evidence type="ECO:0000256" key="5">
    <source>
        <dbReference type="ARBA" id="ARBA00023136"/>
    </source>
</evidence>
<evidence type="ECO:0000256" key="7">
    <source>
        <dbReference type="SAM" id="SignalP"/>
    </source>
</evidence>
<feature type="domain" description="ER membrane protein complex subunit 7 beta-sandwich" evidence="8">
    <location>
        <begin position="51"/>
        <end position="160"/>
    </location>
</feature>
<keyword evidence="10" id="KW-1185">Reference proteome</keyword>
<gene>
    <name evidence="9" type="ORF">M427DRAFT_138792</name>
</gene>
<evidence type="ECO:0000256" key="6">
    <source>
        <dbReference type="SAM" id="Phobius"/>
    </source>
</evidence>
<dbReference type="GO" id="GO:0072546">
    <property type="term" value="C:EMC complex"/>
    <property type="evidence" value="ECO:0007669"/>
    <property type="project" value="TreeGrafter"/>
</dbReference>
<sequence length="227" mass="24868">MKQPLIVAALLVLLSTLWTHTIEAATGVRTREVKGRLLVPETRDVASVIGVDTEVTLDFGRYKAGVRRDGGFIIRNVPSGTYILEVVSATHAFDRLWIEVDTAEGIVRASQYIPAAEYDPLLKRTVPYPVELTAKGQYEYFHVREGFNYMALLQNPMMLMAVASIAMIYLLPKMMEGIPPEELQASREAQARMFGGGARASGGPAQPAANIDIAEQLARWSTGGSSK</sequence>
<accession>A0A139A2A7</accession>
<name>A0A139A2A7_GONPJ</name>
<dbReference type="PANTHER" id="PTHR13605">
    <property type="entry name" value="ER MEMBRANE PROTEIN COMPLEX SUBUNIT 7"/>
    <property type="match status" value="1"/>
</dbReference>
<feature type="signal peptide" evidence="7">
    <location>
        <begin position="1"/>
        <end position="24"/>
    </location>
</feature>
<dbReference type="STRING" id="1344416.A0A139A2A7"/>
<evidence type="ECO:0000256" key="3">
    <source>
        <dbReference type="ARBA" id="ARBA00022729"/>
    </source>
</evidence>
<dbReference type="EMBL" id="KQ965812">
    <property type="protein sequence ID" value="KXS10881.1"/>
    <property type="molecule type" value="Genomic_DNA"/>
</dbReference>